<dbReference type="PANTHER" id="PTHR30293">
    <property type="entry name" value="TRANSCRIPTIONAL REGULATORY PROTEIN NAC-RELATED"/>
    <property type="match status" value="1"/>
</dbReference>
<sequence length="303" mass="34182">MMTRLNYHHLQYFYIIAKAGSIARASEILHITPQTLSMQLTTLENQLGYQLFERRGKKLVLNDIGHITLGYAHEIFNLGDELVNSIKNHSTDFAFSFAIGVTDIIAKVFSFNFLREIYKMDDAIKLVCKETSLEVLLGELATNKLDAVLSDTPLPSNSAIKAYNHLIGKCGITFFAATELAKQLQDDFPQSLNNQRFFIAGEGSNQRMNLLSWFEQNDVTPLIIGEFDDSALAKYFGQAGYGVFCAPSIIENHVVEQFNVKILGRTDEIHETFYLISPERKVKHPAVQHLLSAGKELFKKPMI</sequence>
<protein>
    <submittedName>
        <fullName evidence="7">Transcriptional activator NhaR</fullName>
    </submittedName>
</protein>
<dbReference type="InterPro" id="IPR005119">
    <property type="entry name" value="LysR_subst-bd"/>
</dbReference>
<dbReference type="Proteomes" id="UP000032568">
    <property type="component" value="Chromosome pTact"/>
</dbReference>
<dbReference type="InterPro" id="IPR000847">
    <property type="entry name" value="LysR_HTH_N"/>
</dbReference>
<dbReference type="EMBL" id="CP059736">
    <property type="protein sequence ID" value="WDE02420.1"/>
    <property type="molecule type" value="Genomic_DNA"/>
</dbReference>
<evidence type="ECO:0000259" key="6">
    <source>
        <dbReference type="PROSITE" id="PS50931"/>
    </source>
</evidence>
<reference evidence="7 8" key="1">
    <citation type="journal article" date="2015" name="Genome Announc.">
        <title>Draft Genome Sequences of Marine Isolates of Thalassomonas viridans and Thalassomonas actiniarum.</title>
        <authorList>
            <person name="Olonade I."/>
            <person name="van Zyl L.J."/>
            <person name="Trindade M."/>
        </authorList>
    </citation>
    <scope>NUCLEOTIDE SEQUENCE [LARGE SCALE GENOMIC DNA]</scope>
    <source>
        <strain evidence="7 8">A5K-106</strain>
    </source>
</reference>
<keyword evidence="5" id="KW-0804">Transcription</keyword>
<dbReference type="Pfam" id="PF00126">
    <property type="entry name" value="HTH_1"/>
    <property type="match status" value="1"/>
</dbReference>
<keyword evidence="4" id="KW-0010">Activator</keyword>
<dbReference type="Gene3D" id="3.40.190.290">
    <property type="match status" value="1"/>
</dbReference>
<evidence type="ECO:0000313" key="7">
    <source>
        <dbReference type="EMBL" id="WDE02420.1"/>
    </source>
</evidence>
<dbReference type="Gene3D" id="1.10.10.10">
    <property type="entry name" value="Winged helix-like DNA-binding domain superfamily/Winged helix DNA-binding domain"/>
    <property type="match status" value="1"/>
</dbReference>
<dbReference type="PANTHER" id="PTHR30293:SF2">
    <property type="entry name" value="TRANSCRIPTIONAL ACTIVATOR PROTEIN NHAR"/>
    <property type="match status" value="1"/>
</dbReference>
<evidence type="ECO:0000313" key="8">
    <source>
        <dbReference type="Proteomes" id="UP000032568"/>
    </source>
</evidence>
<evidence type="ECO:0000256" key="5">
    <source>
        <dbReference type="ARBA" id="ARBA00023163"/>
    </source>
</evidence>
<organism evidence="7 8">
    <name type="scientific">Thalassomonas actiniarum</name>
    <dbReference type="NCBI Taxonomy" id="485447"/>
    <lineage>
        <taxon>Bacteria</taxon>
        <taxon>Pseudomonadati</taxon>
        <taxon>Pseudomonadota</taxon>
        <taxon>Gammaproteobacteria</taxon>
        <taxon>Alteromonadales</taxon>
        <taxon>Colwelliaceae</taxon>
        <taxon>Thalassomonas</taxon>
    </lineage>
</organism>
<dbReference type="NCBIfam" id="NF008284">
    <property type="entry name" value="PRK11062.1"/>
    <property type="match status" value="1"/>
</dbReference>
<keyword evidence="2" id="KW-0805">Transcription regulation</keyword>
<dbReference type="PROSITE" id="PS50931">
    <property type="entry name" value="HTH_LYSR"/>
    <property type="match status" value="1"/>
</dbReference>
<evidence type="ECO:0000256" key="2">
    <source>
        <dbReference type="ARBA" id="ARBA00023015"/>
    </source>
</evidence>
<dbReference type="Pfam" id="PF03466">
    <property type="entry name" value="LysR_substrate"/>
    <property type="match status" value="1"/>
</dbReference>
<name>A0AAE9YXU4_9GAMM</name>
<dbReference type="GO" id="GO:0003677">
    <property type="term" value="F:DNA binding"/>
    <property type="evidence" value="ECO:0007669"/>
    <property type="project" value="UniProtKB-KW"/>
</dbReference>
<dbReference type="GO" id="GO:0003700">
    <property type="term" value="F:DNA-binding transcription factor activity"/>
    <property type="evidence" value="ECO:0007669"/>
    <property type="project" value="InterPro"/>
</dbReference>
<evidence type="ECO:0000256" key="3">
    <source>
        <dbReference type="ARBA" id="ARBA00023125"/>
    </source>
</evidence>
<evidence type="ECO:0000256" key="4">
    <source>
        <dbReference type="ARBA" id="ARBA00023159"/>
    </source>
</evidence>
<gene>
    <name evidence="7" type="primary">nhaR</name>
    <name evidence="7" type="ORF">SG35_028830</name>
</gene>
<evidence type="ECO:0000256" key="1">
    <source>
        <dbReference type="ARBA" id="ARBA00009437"/>
    </source>
</evidence>
<dbReference type="RefSeq" id="WP_084692707.1">
    <property type="nucleotide sequence ID" value="NZ_CP059736.1"/>
</dbReference>
<dbReference type="SUPFAM" id="SSF53850">
    <property type="entry name" value="Periplasmic binding protein-like II"/>
    <property type="match status" value="1"/>
</dbReference>
<reference evidence="7 8" key="2">
    <citation type="journal article" date="2022" name="Mar. Drugs">
        <title>Bioassay-Guided Fractionation Leads to the Detection of Cholic Acid Generated by the Rare Thalassomonas sp.</title>
        <authorList>
            <person name="Pheiffer F."/>
            <person name="Schneider Y.K."/>
            <person name="Hansen E.H."/>
            <person name="Andersen J.H."/>
            <person name="Isaksson J."/>
            <person name="Busche T."/>
            <person name="R C."/>
            <person name="Kalinowski J."/>
            <person name="Zyl L.V."/>
            <person name="Trindade M."/>
        </authorList>
    </citation>
    <scope>NUCLEOTIDE SEQUENCE [LARGE SCALE GENOMIC DNA]</scope>
    <source>
        <strain evidence="7 8">A5K-106</strain>
    </source>
</reference>
<dbReference type="KEGG" id="tact:SG35_028830"/>
<feature type="domain" description="HTH lysR-type" evidence="6">
    <location>
        <begin position="5"/>
        <end position="62"/>
    </location>
</feature>
<comment type="similarity">
    <text evidence="1">Belongs to the LysR transcriptional regulatory family.</text>
</comment>
<accession>A0AAE9YXU4</accession>
<dbReference type="InterPro" id="IPR036388">
    <property type="entry name" value="WH-like_DNA-bd_sf"/>
</dbReference>
<proteinExistence type="inferred from homology"/>
<dbReference type="SUPFAM" id="SSF46785">
    <property type="entry name" value="Winged helix' DNA-binding domain"/>
    <property type="match status" value="1"/>
</dbReference>
<dbReference type="InterPro" id="IPR036390">
    <property type="entry name" value="WH_DNA-bd_sf"/>
</dbReference>
<keyword evidence="8" id="KW-1185">Reference proteome</keyword>
<dbReference type="AlphaFoldDB" id="A0AAE9YXU4"/>
<dbReference type="GO" id="GO:2000142">
    <property type="term" value="P:regulation of DNA-templated transcription initiation"/>
    <property type="evidence" value="ECO:0007669"/>
    <property type="project" value="TreeGrafter"/>
</dbReference>
<keyword evidence="3" id="KW-0238">DNA-binding</keyword>